<comment type="caution">
    <text evidence="2">The sequence shown here is derived from an EMBL/GenBank/DDBJ whole genome shotgun (WGS) entry which is preliminary data.</text>
</comment>
<dbReference type="AlphaFoldDB" id="A0A4Y3NI23"/>
<name>A0A4Y3NI23_PAEAU</name>
<evidence type="ECO:0000313" key="2">
    <source>
        <dbReference type="EMBL" id="GEB20863.1"/>
    </source>
</evidence>
<dbReference type="Proteomes" id="UP000317715">
    <property type="component" value="Unassembled WGS sequence"/>
</dbReference>
<dbReference type="GeneID" id="97302657"/>
<dbReference type="InterPro" id="IPR010982">
    <property type="entry name" value="Lambda_DNA-bd_dom_sf"/>
</dbReference>
<sequence length="74" mass="8402">MRTVREAGPLVRELREERGWSQAELARRASVSRTFVIDLESGKASVETSKFMDVFQALGFEIAIRDSETGAIRW</sequence>
<dbReference type="OrthoDB" id="5083071at2"/>
<dbReference type="RefSeq" id="WP_141285998.1">
    <property type="nucleotide sequence ID" value="NZ_BAAAWK010000001.1"/>
</dbReference>
<reference evidence="2 3" key="1">
    <citation type="submission" date="2019-06" db="EMBL/GenBank/DDBJ databases">
        <title>Whole genome shotgun sequence of Paenarthrobacter aurescens NBRC 12136.</title>
        <authorList>
            <person name="Hosoyama A."/>
            <person name="Uohara A."/>
            <person name="Ohji S."/>
            <person name="Ichikawa N."/>
        </authorList>
    </citation>
    <scope>NUCLEOTIDE SEQUENCE [LARGE SCALE GENOMIC DNA]</scope>
    <source>
        <strain evidence="2 3">NBRC 12136</strain>
    </source>
</reference>
<dbReference type="PROSITE" id="PS50943">
    <property type="entry name" value="HTH_CROC1"/>
    <property type="match status" value="1"/>
</dbReference>
<keyword evidence="3" id="KW-1185">Reference proteome</keyword>
<organism evidence="2 3">
    <name type="scientific">Paenarthrobacter aurescens</name>
    <name type="common">Arthrobacter aurescens</name>
    <dbReference type="NCBI Taxonomy" id="43663"/>
    <lineage>
        <taxon>Bacteria</taxon>
        <taxon>Bacillati</taxon>
        <taxon>Actinomycetota</taxon>
        <taxon>Actinomycetes</taxon>
        <taxon>Micrococcales</taxon>
        <taxon>Micrococcaceae</taxon>
        <taxon>Paenarthrobacter</taxon>
    </lineage>
</organism>
<dbReference type="SUPFAM" id="SSF47413">
    <property type="entry name" value="lambda repressor-like DNA-binding domains"/>
    <property type="match status" value="1"/>
</dbReference>
<protein>
    <recommendedName>
        <fullName evidence="1">HTH cro/C1-type domain-containing protein</fullName>
    </recommendedName>
</protein>
<gene>
    <name evidence="2" type="ORF">AAU01_36180</name>
</gene>
<accession>A0A4Y3NI23</accession>
<dbReference type="EMBL" id="BJMD01000028">
    <property type="protein sequence ID" value="GEB20863.1"/>
    <property type="molecule type" value="Genomic_DNA"/>
</dbReference>
<dbReference type="GO" id="GO:0003677">
    <property type="term" value="F:DNA binding"/>
    <property type="evidence" value="ECO:0007669"/>
    <property type="project" value="InterPro"/>
</dbReference>
<dbReference type="CDD" id="cd00093">
    <property type="entry name" value="HTH_XRE"/>
    <property type="match status" value="1"/>
</dbReference>
<dbReference type="InterPro" id="IPR001387">
    <property type="entry name" value="Cro/C1-type_HTH"/>
</dbReference>
<dbReference type="Gene3D" id="1.10.260.40">
    <property type="entry name" value="lambda repressor-like DNA-binding domains"/>
    <property type="match status" value="1"/>
</dbReference>
<dbReference type="Pfam" id="PF01381">
    <property type="entry name" value="HTH_3"/>
    <property type="match status" value="1"/>
</dbReference>
<evidence type="ECO:0000313" key="3">
    <source>
        <dbReference type="Proteomes" id="UP000317715"/>
    </source>
</evidence>
<proteinExistence type="predicted"/>
<dbReference type="SMART" id="SM00530">
    <property type="entry name" value="HTH_XRE"/>
    <property type="match status" value="1"/>
</dbReference>
<feature type="domain" description="HTH cro/C1-type" evidence="1">
    <location>
        <begin position="11"/>
        <end position="65"/>
    </location>
</feature>
<evidence type="ECO:0000259" key="1">
    <source>
        <dbReference type="PROSITE" id="PS50943"/>
    </source>
</evidence>